<reference evidence="3" key="1">
    <citation type="journal article" date="2015" name="Genome Announc.">
        <title>Draft genome sequence of the fungus Penicillium brasilianum MG11.</title>
        <authorList>
            <person name="Horn F."/>
            <person name="Linde J."/>
            <person name="Mattern D.J."/>
            <person name="Walther G."/>
            <person name="Guthke R."/>
            <person name="Brakhage A.A."/>
            <person name="Valiante V."/>
        </authorList>
    </citation>
    <scope>NUCLEOTIDE SEQUENCE [LARGE SCALE GENOMIC DNA]</scope>
    <source>
        <strain evidence="3">MG11</strain>
    </source>
</reference>
<accession>A0A0F7U1D8</accession>
<dbReference type="AlphaFoldDB" id="A0A0F7U1D8"/>
<dbReference type="Gene3D" id="3.30.70.1060">
    <property type="entry name" value="Dimeric alpha+beta barrel"/>
    <property type="match status" value="1"/>
</dbReference>
<sequence>MPLKLSLRHLPASSTPHTRQYFLRAPSRIIPSYRASHSVLSSSRITSPKSNFNSTSRYYTTLNSCPQLRNCHHQPLNVRTMSSSSAPAKKEFLCILPDFPGAQAKRLEVRPSHLEGVKPLVAAGTIVAGGAMLESHPAEGETPAFKGSMMLAIAENEAEVRAILENDIYAHSGVWDLANAQIIPFKSAVRKEL</sequence>
<dbReference type="PANTHER" id="PTHR33606:SF3">
    <property type="entry name" value="PROTEIN YCII"/>
    <property type="match status" value="1"/>
</dbReference>
<dbReference type="InterPro" id="IPR011008">
    <property type="entry name" value="Dimeric_a/b-barrel"/>
</dbReference>
<dbReference type="InterPro" id="IPR051807">
    <property type="entry name" value="Sec-metab_biosynth-assoc"/>
</dbReference>
<dbReference type="SUPFAM" id="SSF54909">
    <property type="entry name" value="Dimeric alpha+beta barrel"/>
    <property type="match status" value="1"/>
</dbReference>
<gene>
    <name evidence="2" type="ORF">PMG11_10546</name>
</gene>
<organism evidence="2 3">
    <name type="scientific">Penicillium brasilianum</name>
    <dbReference type="NCBI Taxonomy" id="104259"/>
    <lineage>
        <taxon>Eukaryota</taxon>
        <taxon>Fungi</taxon>
        <taxon>Dikarya</taxon>
        <taxon>Ascomycota</taxon>
        <taxon>Pezizomycotina</taxon>
        <taxon>Eurotiomycetes</taxon>
        <taxon>Eurotiomycetidae</taxon>
        <taxon>Eurotiales</taxon>
        <taxon>Aspergillaceae</taxon>
        <taxon>Penicillium</taxon>
    </lineage>
</organism>
<dbReference type="EMBL" id="CDHK01000013">
    <property type="protein sequence ID" value="CEJ62031.1"/>
    <property type="molecule type" value="Genomic_DNA"/>
</dbReference>
<evidence type="ECO:0000313" key="3">
    <source>
        <dbReference type="Proteomes" id="UP000042958"/>
    </source>
</evidence>
<keyword evidence="3" id="KW-1185">Reference proteome</keyword>
<feature type="domain" description="YCII-related" evidence="1">
    <location>
        <begin position="92"/>
        <end position="185"/>
    </location>
</feature>
<proteinExistence type="predicted"/>
<dbReference type="Pfam" id="PF03795">
    <property type="entry name" value="YCII"/>
    <property type="match status" value="1"/>
</dbReference>
<evidence type="ECO:0000313" key="2">
    <source>
        <dbReference type="EMBL" id="CEJ62031.1"/>
    </source>
</evidence>
<dbReference type="PANTHER" id="PTHR33606">
    <property type="entry name" value="PROTEIN YCII"/>
    <property type="match status" value="1"/>
</dbReference>
<dbReference type="InterPro" id="IPR005545">
    <property type="entry name" value="YCII"/>
</dbReference>
<dbReference type="OrthoDB" id="5519740at2759"/>
<evidence type="ECO:0000259" key="1">
    <source>
        <dbReference type="Pfam" id="PF03795"/>
    </source>
</evidence>
<dbReference type="Proteomes" id="UP000042958">
    <property type="component" value="Unassembled WGS sequence"/>
</dbReference>
<name>A0A0F7U1D8_PENBI</name>
<protein>
    <submittedName>
        <fullName evidence="2">Putative YCII-related domain protein</fullName>
    </submittedName>
</protein>